<keyword evidence="3 8" id="KW-0812">Transmembrane</keyword>
<dbReference type="GO" id="GO:0005886">
    <property type="term" value="C:plasma membrane"/>
    <property type="evidence" value="ECO:0007669"/>
    <property type="project" value="UniProtKB-SubCell"/>
</dbReference>
<dbReference type="AlphaFoldDB" id="A0A8J5JTY8"/>
<evidence type="ECO:0000256" key="3">
    <source>
        <dbReference type="ARBA" id="ARBA00022692"/>
    </source>
</evidence>
<feature type="non-terminal residue" evidence="9">
    <location>
        <position position="221"/>
    </location>
</feature>
<gene>
    <name evidence="9" type="primary">viGluR-L25</name>
    <name evidence="9" type="ORF">Hamer_G007929</name>
</gene>
<evidence type="ECO:0000256" key="8">
    <source>
        <dbReference type="SAM" id="Phobius"/>
    </source>
</evidence>
<proteinExistence type="predicted"/>
<evidence type="ECO:0000256" key="6">
    <source>
        <dbReference type="ARBA" id="ARBA00023170"/>
    </source>
</evidence>
<dbReference type="InterPro" id="IPR052192">
    <property type="entry name" value="Insect_Ionotropic_Sensory_Rcpt"/>
</dbReference>
<keyword evidence="7" id="KW-0325">Glycoprotein</keyword>
<keyword evidence="6 9" id="KW-0675">Receptor</keyword>
<accession>A0A8J5JTY8</accession>
<evidence type="ECO:0000256" key="5">
    <source>
        <dbReference type="ARBA" id="ARBA00023136"/>
    </source>
</evidence>
<sequence>FRSSLIAHLTVPGKSQTLDTLQDLADADGWRWGTEPWQVSGAIREYYSKNTELVMTQIMDEMEWYSIDVLLEKVLQGGFSFICSQKRFAVYVASWYANSKGETPFYVSNKAFSLMLCFGWSFRKGAPFYRKIALMTSWMQDAGIIDYWTEEVMARRVRENRETAALNLVKDTPQDDETQVILGMGHLQGAFYLLILGTVVAFLGLLWENYAQSCYPLHLSY</sequence>
<reference evidence="9" key="1">
    <citation type="journal article" date="2021" name="Sci. Adv.">
        <title>The American lobster genome reveals insights on longevity, neural, and immune adaptations.</title>
        <authorList>
            <person name="Polinski J.M."/>
            <person name="Zimin A.V."/>
            <person name="Clark K.F."/>
            <person name="Kohn A.B."/>
            <person name="Sadowski N."/>
            <person name="Timp W."/>
            <person name="Ptitsyn A."/>
            <person name="Khanna P."/>
            <person name="Romanova D.Y."/>
            <person name="Williams P."/>
            <person name="Greenwood S.J."/>
            <person name="Moroz L.L."/>
            <person name="Walt D.R."/>
            <person name="Bodnar A.G."/>
        </authorList>
    </citation>
    <scope>NUCLEOTIDE SEQUENCE</scope>
    <source>
        <strain evidence="9">GMGI-L3</strain>
    </source>
</reference>
<evidence type="ECO:0000256" key="1">
    <source>
        <dbReference type="ARBA" id="ARBA00004651"/>
    </source>
</evidence>
<organism evidence="9 10">
    <name type="scientific">Homarus americanus</name>
    <name type="common">American lobster</name>
    <dbReference type="NCBI Taxonomy" id="6706"/>
    <lineage>
        <taxon>Eukaryota</taxon>
        <taxon>Metazoa</taxon>
        <taxon>Ecdysozoa</taxon>
        <taxon>Arthropoda</taxon>
        <taxon>Crustacea</taxon>
        <taxon>Multicrustacea</taxon>
        <taxon>Malacostraca</taxon>
        <taxon>Eumalacostraca</taxon>
        <taxon>Eucarida</taxon>
        <taxon>Decapoda</taxon>
        <taxon>Pleocyemata</taxon>
        <taxon>Astacidea</taxon>
        <taxon>Nephropoidea</taxon>
        <taxon>Nephropidae</taxon>
        <taxon>Homarus</taxon>
    </lineage>
</organism>
<evidence type="ECO:0000256" key="7">
    <source>
        <dbReference type="ARBA" id="ARBA00023180"/>
    </source>
</evidence>
<evidence type="ECO:0000256" key="2">
    <source>
        <dbReference type="ARBA" id="ARBA00022475"/>
    </source>
</evidence>
<evidence type="ECO:0000313" key="10">
    <source>
        <dbReference type="Proteomes" id="UP000747542"/>
    </source>
</evidence>
<comment type="caution">
    <text evidence="9">The sequence shown here is derived from an EMBL/GenBank/DDBJ whole genome shotgun (WGS) entry which is preliminary data.</text>
</comment>
<evidence type="ECO:0000313" key="9">
    <source>
        <dbReference type="EMBL" id="KAG7162401.1"/>
    </source>
</evidence>
<keyword evidence="4 8" id="KW-1133">Transmembrane helix</keyword>
<keyword evidence="5 8" id="KW-0472">Membrane</keyword>
<comment type="subcellular location">
    <subcellularLocation>
        <location evidence="1">Cell membrane</location>
        <topology evidence="1">Multi-pass membrane protein</topology>
    </subcellularLocation>
</comment>
<dbReference type="PANTHER" id="PTHR42643:SF24">
    <property type="entry name" value="IONOTROPIC RECEPTOR 60A"/>
    <property type="match status" value="1"/>
</dbReference>
<keyword evidence="2" id="KW-1003">Cell membrane</keyword>
<name>A0A8J5JTY8_HOMAM</name>
<protein>
    <submittedName>
        <fullName evidence="9">Putative variant ionotropic glutamate receptor-like 25</fullName>
    </submittedName>
</protein>
<dbReference type="PANTHER" id="PTHR42643">
    <property type="entry name" value="IONOTROPIC RECEPTOR 20A-RELATED"/>
    <property type="match status" value="1"/>
</dbReference>
<dbReference type="Proteomes" id="UP000747542">
    <property type="component" value="Unassembled WGS sequence"/>
</dbReference>
<feature type="transmembrane region" description="Helical" evidence="8">
    <location>
        <begin position="189"/>
        <end position="207"/>
    </location>
</feature>
<dbReference type="EMBL" id="JAHLQT010027705">
    <property type="protein sequence ID" value="KAG7162401.1"/>
    <property type="molecule type" value="Genomic_DNA"/>
</dbReference>
<evidence type="ECO:0000256" key="4">
    <source>
        <dbReference type="ARBA" id="ARBA00022989"/>
    </source>
</evidence>
<keyword evidence="10" id="KW-1185">Reference proteome</keyword>